<dbReference type="EC" id="4.1.99.29" evidence="3"/>
<sequence length="288" mass="32849">MVTIKVGALADSGDLYPFIPLMEGKIKPEGFNLEFEIIPTVQDINEAVLKKEVDVSVPSVAMYPYIQDDYYILSNAVATATDGITGMPILSIREMKEDEITKSRLIVHGQNTTAFTLYKLLIGRYGKLVIVRRVLDEIKALGKEGDVLVAVHEIKMMYALKKLGINVVKLGSMWDMWKNLSKGIPMPMGMVVFSKELGRELALKFKEVYEKSKKYAETHLDEIIPKDVEIMRESQKADIDEEIVRKTIWADIEEYNVPIDQVKRGLEFFYKVCEERGILPRVRNIDLI</sequence>
<dbReference type="Gene3D" id="3.40.190.10">
    <property type="entry name" value="Periplasmic binding protein-like II"/>
    <property type="match status" value="2"/>
</dbReference>
<dbReference type="CDD" id="cd13534">
    <property type="entry name" value="PBP2_MqnD_like"/>
    <property type="match status" value="1"/>
</dbReference>
<organism evidence="4 5">
    <name type="scientific">Saccharolobus caldissimus</name>
    <dbReference type="NCBI Taxonomy" id="1702097"/>
    <lineage>
        <taxon>Archaea</taxon>
        <taxon>Thermoproteota</taxon>
        <taxon>Thermoprotei</taxon>
        <taxon>Sulfolobales</taxon>
        <taxon>Sulfolobaceae</taxon>
        <taxon>Saccharolobus</taxon>
    </lineage>
</organism>
<comment type="function">
    <text evidence="3">Catalyzes the conversion of cyclic dehypoxanthine futalosine (cyclic DHFL) into 1,4-dihydroxy-6-naphthoate, a step in the biosynthesis of menaquinone (MK, vitamin K2).</text>
</comment>
<gene>
    <name evidence="3" type="primary">mqnD</name>
    <name evidence="4" type="ORF">SACC_20470</name>
</gene>
<dbReference type="KEGG" id="scas:SACC_20470"/>
<dbReference type="AlphaFoldDB" id="A0AAQ4CT99"/>
<name>A0AAQ4CT99_9CREN</name>
<dbReference type="Proteomes" id="UP001319921">
    <property type="component" value="Chromosome"/>
</dbReference>
<evidence type="ECO:0000256" key="1">
    <source>
        <dbReference type="ARBA" id="ARBA00022428"/>
    </source>
</evidence>
<protein>
    <recommendedName>
        <fullName evidence="3">1,4-dihydroxy-6-naphtoate synthase</fullName>
        <ecNumber evidence="3">4.1.99.29</ecNumber>
    </recommendedName>
    <alternativeName>
        <fullName evidence="3">Menaquinone biosynthetic enzyme MqnD</fullName>
    </alternativeName>
</protein>
<comment type="catalytic activity">
    <reaction evidence="3">
        <text>cyclic dehypoxanthinylfutalosinate = 1,4-dihydroxy-6-naphthoate + dihydroxyacetone</text>
        <dbReference type="Rhea" id="RHEA:33087"/>
        <dbReference type="ChEBI" id="CHEBI:16016"/>
        <dbReference type="ChEBI" id="CHEBI:64254"/>
        <dbReference type="ChEBI" id="CHEBI:64270"/>
        <dbReference type="EC" id="4.1.99.29"/>
    </reaction>
</comment>
<keyword evidence="1 3" id="KW-0474">Menaquinone biosynthesis</keyword>
<dbReference type="GO" id="GO:0016830">
    <property type="term" value="F:carbon-carbon lyase activity"/>
    <property type="evidence" value="ECO:0007669"/>
    <property type="project" value="UniProtKB-UniRule"/>
</dbReference>
<keyword evidence="2 3" id="KW-0456">Lyase</keyword>
<comment type="caution">
    <text evidence="3">Lacks conserved residue(s) required for the propagation of feature annotation.</text>
</comment>
<dbReference type="SUPFAM" id="SSF53850">
    <property type="entry name" value="Periplasmic binding protein-like II"/>
    <property type="match status" value="1"/>
</dbReference>
<evidence type="ECO:0000256" key="3">
    <source>
        <dbReference type="HAMAP-Rule" id="MF_00996"/>
    </source>
</evidence>
<dbReference type="RefSeq" id="WP_229569382.1">
    <property type="nucleotide sequence ID" value="NZ_AP025226.1"/>
</dbReference>
<dbReference type="Pfam" id="PF02621">
    <property type="entry name" value="VitK2_biosynth"/>
    <property type="match status" value="1"/>
</dbReference>
<proteinExistence type="inferred from homology"/>
<dbReference type="InterPro" id="IPR030869">
    <property type="entry name" value="MqnD"/>
</dbReference>
<dbReference type="PANTHER" id="PTHR37167">
    <property type="entry name" value="1,4-DIHYDROXY-6-NAPHTOATE SYNTHASE"/>
    <property type="match status" value="1"/>
</dbReference>
<evidence type="ECO:0000313" key="5">
    <source>
        <dbReference type="Proteomes" id="UP001319921"/>
    </source>
</evidence>
<dbReference type="PANTHER" id="PTHR37167:SF1">
    <property type="entry name" value="1,4-DIHYDROXY-6-NAPHTOATE SYNTHASE"/>
    <property type="match status" value="1"/>
</dbReference>
<keyword evidence="5" id="KW-1185">Reference proteome</keyword>
<feature type="binding site" evidence="3">
    <location>
        <begin position="113"/>
        <end position="114"/>
    </location>
    <ligand>
        <name>substrate</name>
    </ligand>
</feature>
<evidence type="ECO:0000256" key="2">
    <source>
        <dbReference type="ARBA" id="ARBA00023239"/>
    </source>
</evidence>
<feature type="active site" description="Proton acceptor" evidence="3">
    <location>
        <position position="152"/>
    </location>
</feature>
<dbReference type="GeneID" id="68866777"/>
<comment type="pathway">
    <text evidence="3">Quinol/quinone metabolism; menaquinone biosynthesis.</text>
</comment>
<reference evidence="4 5" key="1">
    <citation type="journal article" date="2022" name="Microbiol. Resour. Announc.">
        <title>Complete Genome Sequence of the Hyperthermophilic and Acidophilic Archaeon Saccharolobus caldissimus Strain HS-3T.</title>
        <authorList>
            <person name="Sakai H.D."/>
            <person name="Kurosawa N."/>
        </authorList>
    </citation>
    <scope>NUCLEOTIDE SEQUENCE [LARGE SCALE GENOMIC DNA]</scope>
    <source>
        <strain evidence="4 5">JCM32116</strain>
    </source>
</reference>
<dbReference type="HAMAP" id="MF_00996">
    <property type="entry name" value="MqnD"/>
    <property type="match status" value="1"/>
</dbReference>
<comment type="similarity">
    <text evidence="3">Belongs to the MqnA/MqnD family. MqnD subfamily.</text>
</comment>
<accession>A0AAQ4CT99</accession>
<dbReference type="EMBL" id="AP025226">
    <property type="protein sequence ID" value="BDB99030.1"/>
    <property type="molecule type" value="Genomic_DNA"/>
</dbReference>
<dbReference type="GO" id="GO:0009234">
    <property type="term" value="P:menaquinone biosynthetic process"/>
    <property type="evidence" value="ECO:0007669"/>
    <property type="project" value="UniProtKB-UniRule"/>
</dbReference>
<dbReference type="InterPro" id="IPR003773">
    <property type="entry name" value="Menaquinone_biosynth"/>
</dbReference>
<evidence type="ECO:0000313" key="4">
    <source>
        <dbReference type="EMBL" id="BDB99030.1"/>
    </source>
</evidence>